<protein>
    <submittedName>
        <fullName evidence="1">Uncharacterized protein</fullName>
    </submittedName>
</protein>
<evidence type="ECO:0000313" key="2">
    <source>
        <dbReference type="Proteomes" id="UP001271723"/>
    </source>
</evidence>
<sequence>MKRPLFRRCGHAPGALTPEDQAVVDQFREMLAALRSPQPWTPGSAQDIAVRVGPFIERAHPRPGDDYGPDMIAVALVHPDSPHAGAYLHGRQLGYTNRGWLRCNTTSIVGFWQPGYTMLTHAAADLPLPDNVGMDPAHYALYIEARKRDDSPDGFTLLRLGPYTQTRHAQQDYDRLTAAALEGRETTLVPGHRVSVRFGPFDVSDHQLFADPYEADAVALLNAAVAGVSA</sequence>
<gene>
    <name evidence="1" type="ORF">PV517_45895</name>
</gene>
<dbReference type="RefSeq" id="WP_086751555.1">
    <property type="nucleotide sequence ID" value="NZ_JARAVY010000037.1"/>
</dbReference>
<evidence type="ECO:0000313" key="1">
    <source>
        <dbReference type="EMBL" id="MDX2915993.1"/>
    </source>
</evidence>
<proteinExistence type="predicted"/>
<comment type="caution">
    <text evidence="1">The sequence shown here is derived from an EMBL/GenBank/DDBJ whole genome shotgun (WGS) entry which is preliminary data.</text>
</comment>
<keyword evidence="2" id="KW-1185">Reference proteome</keyword>
<dbReference type="Proteomes" id="UP001271723">
    <property type="component" value="Unassembled WGS sequence"/>
</dbReference>
<name>A0ABU4LK48_9ACTN</name>
<accession>A0ABU4LK48</accession>
<organism evidence="1 2">
    <name type="scientific">Streptomyces griseiscabiei</name>
    <dbReference type="NCBI Taxonomy" id="2993540"/>
    <lineage>
        <taxon>Bacteria</taxon>
        <taxon>Bacillati</taxon>
        <taxon>Actinomycetota</taxon>
        <taxon>Actinomycetes</taxon>
        <taxon>Kitasatosporales</taxon>
        <taxon>Streptomycetaceae</taxon>
        <taxon>Streptomyces</taxon>
    </lineage>
</organism>
<reference evidence="1 2" key="1">
    <citation type="journal article" date="2023" name="Microb. Genom.">
        <title>Mesoterricola silvestris gen. nov., sp. nov., Mesoterricola sediminis sp. nov., Geothrix oryzae sp. nov., Geothrix edaphica sp. nov., Geothrix rubra sp. nov., and Geothrix limicola sp. nov., six novel members of Acidobacteriota isolated from soils.</title>
        <authorList>
            <person name="Weisberg A.J."/>
            <person name="Pearce E."/>
            <person name="Kramer C.G."/>
            <person name="Chang J.H."/>
            <person name="Clarke C.R."/>
        </authorList>
    </citation>
    <scope>NUCLEOTIDE SEQUENCE [LARGE SCALE GENOMIC DNA]</scope>
    <source>
        <strain evidence="1 2">NRRL_B-2795</strain>
    </source>
</reference>
<dbReference type="EMBL" id="JARAVY010000037">
    <property type="protein sequence ID" value="MDX2915993.1"/>
    <property type="molecule type" value="Genomic_DNA"/>
</dbReference>